<dbReference type="Pfam" id="PF16994">
    <property type="entry name" value="Glyco_trans_4_5"/>
    <property type="match status" value="2"/>
</dbReference>
<dbReference type="InterPro" id="IPR040442">
    <property type="entry name" value="Pyrv_kinase-like_dom_sf"/>
</dbReference>
<dbReference type="Pfam" id="PF00534">
    <property type="entry name" value="Glycos_transf_1"/>
    <property type="match status" value="1"/>
</dbReference>
<dbReference type="Gene3D" id="3.40.1380.20">
    <property type="entry name" value="Pyruvate kinase, C-terminal domain"/>
    <property type="match status" value="1"/>
</dbReference>
<gene>
    <name evidence="6" type="ORF">CTI12_AA300810</name>
</gene>
<evidence type="ECO:0000313" key="7">
    <source>
        <dbReference type="Proteomes" id="UP000245207"/>
    </source>
</evidence>
<evidence type="ECO:0000259" key="5">
    <source>
        <dbReference type="SMART" id="SM00256"/>
    </source>
</evidence>
<dbReference type="GO" id="GO:0030955">
    <property type="term" value="F:potassium ion binding"/>
    <property type="evidence" value="ECO:0007669"/>
    <property type="project" value="InterPro"/>
</dbReference>
<dbReference type="InterPro" id="IPR001296">
    <property type="entry name" value="Glyco_trans_1"/>
</dbReference>
<proteinExistence type="predicted"/>
<dbReference type="Pfam" id="PF00646">
    <property type="entry name" value="F-box"/>
    <property type="match status" value="1"/>
</dbReference>
<dbReference type="InterPro" id="IPR036047">
    <property type="entry name" value="F-box-like_dom_sf"/>
</dbReference>
<keyword evidence="4" id="KW-1133">Transmembrane helix</keyword>
<dbReference type="GO" id="GO:0004743">
    <property type="term" value="F:pyruvate kinase activity"/>
    <property type="evidence" value="ECO:0007669"/>
    <property type="project" value="UniProtKB-EC"/>
</dbReference>
<feature type="region of interest" description="Disordered" evidence="3">
    <location>
        <begin position="331"/>
        <end position="354"/>
    </location>
</feature>
<keyword evidence="7" id="KW-1185">Reference proteome</keyword>
<comment type="caution">
    <text evidence="6">The sequence shown here is derived from an EMBL/GenBank/DDBJ whole genome shotgun (WGS) entry which is preliminary data.</text>
</comment>
<dbReference type="InterPro" id="IPR015813">
    <property type="entry name" value="Pyrv/PenolPyrv_kinase-like_dom"/>
</dbReference>
<dbReference type="EMBL" id="PKPP01003529">
    <property type="protein sequence ID" value="PWA68975.1"/>
    <property type="molecule type" value="Genomic_DNA"/>
</dbReference>
<dbReference type="InterPro" id="IPR041693">
    <property type="entry name" value="Glyco_trans_4_5"/>
</dbReference>
<dbReference type="InterPro" id="IPR036918">
    <property type="entry name" value="Pyrv_Knase_C_sf"/>
</dbReference>
<dbReference type="SUPFAM" id="SSF52935">
    <property type="entry name" value="PK C-terminal domain-like"/>
    <property type="match status" value="1"/>
</dbReference>
<feature type="domain" description="F-box" evidence="5">
    <location>
        <begin position="865"/>
        <end position="905"/>
    </location>
</feature>
<dbReference type="Proteomes" id="UP000245207">
    <property type="component" value="Unassembled WGS sequence"/>
</dbReference>
<dbReference type="Pfam" id="PF00224">
    <property type="entry name" value="PK"/>
    <property type="match status" value="1"/>
</dbReference>
<dbReference type="InterPro" id="IPR015793">
    <property type="entry name" value="Pyrv_Knase_brl"/>
</dbReference>
<organism evidence="6 7">
    <name type="scientific">Artemisia annua</name>
    <name type="common">Sweet wormwood</name>
    <dbReference type="NCBI Taxonomy" id="35608"/>
    <lineage>
        <taxon>Eukaryota</taxon>
        <taxon>Viridiplantae</taxon>
        <taxon>Streptophyta</taxon>
        <taxon>Embryophyta</taxon>
        <taxon>Tracheophyta</taxon>
        <taxon>Spermatophyta</taxon>
        <taxon>Magnoliopsida</taxon>
        <taxon>eudicotyledons</taxon>
        <taxon>Gunneridae</taxon>
        <taxon>Pentapetalae</taxon>
        <taxon>asterids</taxon>
        <taxon>campanulids</taxon>
        <taxon>Asterales</taxon>
        <taxon>Asteraceae</taxon>
        <taxon>Asteroideae</taxon>
        <taxon>Anthemideae</taxon>
        <taxon>Artemisiinae</taxon>
        <taxon>Artemisia</taxon>
    </lineage>
</organism>
<evidence type="ECO:0000256" key="1">
    <source>
        <dbReference type="ARBA" id="ARBA00022676"/>
    </source>
</evidence>
<dbReference type="Gene3D" id="3.40.50.2000">
    <property type="entry name" value="Glycogen Phosphorylase B"/>
    <property type="match status" value="1"/>
</dbReference>
<keyword evidence="6" id="KW-0808">Transferase</keyword>
<feature type="compositionally biased region" description="Basic residues" evidence="3">
    <location>
        <begin position="331"/>
        <end position="342"/>
    </location>
</feature>
<keyword evidence="1" id="KW-0328">Glycosyltransferase</keyword>
<comment type="catalytic activity">
    <reaction evidence="2">
        <text>pyruvate + ATP = phosphoenolpyruvate + ADP + H(+)</text>
        <dbReference type="Rhea" id="RHEA:18157"/>
        <dbReference type="ChEBI" id="CHEBI:15361"/>
        <dbReference type="ChEBI" id="CHEBI:15378"/>
        <dbReference type="ChEBI" id="CHEBI:30616"/>
        <dbReference type="ChEBI" id="CHEBI:58702"/>
        <dbReference type="ChEBI" id="CHEBI:456216"/>
        <dbReference type="EC" id="2.7.1.40"/>
    </reaction>
</comment>
<evidence type="ECO:0000313" key="6">
    <source>
        <dbReference type="EMBL" id="PWA68975.1"/>
    </source>
</evidence>
<dbReference type="PANTHER" id="PTHR47778:SF2">
    <property type="entry name" value="GLYCOSYL TRANSFERASE FAMILY 1 DOMAIN-CONTAINING PROTEIN"/>
    <property type="match status" value="1"/>
</dbReference>
<dbReference type="GO" id="GO:0000287">
    <property type="term" value="F:magnesium ion binding"/>
    <property type="evidence" value="ECO:0007669"/>
    <property type="project" value="InterPro"/>
</dbReference>
<dbReference type="Pfam" id="PF03478">
    <property type="entry name" value="Beta-prop_KIB1-4"/>
    <property type="match status" value="1"/>
</dbReference>
<feature type="region of interest" description="Disordered" evidence="3">
    <location>
        <begin position="150"/>
        <end position="180"/>
    </location>
</feature>
<feature type="compositionally biased region" description="Basic residues" evidence="3">
    <location>
        <begin position="150"/>
        <end position="166"/>
    </location>
</feature>
<dbReference type="Gene3D" id="3.20.20.60">
    <property type="entry name" value="Phosphoenolpyruvate-binding domains"/>
    <property type="match status" value="1"/>
</dbReference>
<feature type="transmembrane region" description="Helical" evidence="4">
    <location>
        <begin position="54"/>
        <end position="71"/>
    </location>
</feature>
<dbReference type="PANTHER" id="PTHR47778">
    <property type="entry name" value="BNAA05G14870D PROTEIN"/>
    <property type="match status" value="1"/>
</dbReference>
<evidence type="ECO:0000256" key="2">
    <source>
        <dbReference type="ARBA" id="ARBA00048152"/>
    </source>
</evidence>
<feature type="compositionally biased region" description="Polar residues" evidence="3">
    <location>
        <begin position="15"/>
        <end position="33"/>
    </location>
</feature>
<sequence length="1510" mass="169351">MDEYNRRPVLKSLLSGKNTSKGSPSFRRLNSSRTPRRGDRSSGFGTNCFRSNRIVLWLLLITLWAYAGFYIQSRWAHGDNKDGIFGGSDESEEKSSVAEEGYRRDLKTSDDVVIDPVVTNVNISDVKKTDMVIGKNGTSVVSRSVVAVKKKSKRSRRSSRSRRGNQKKVLETTSNEVDVQEEELPQTNATYGMLVGPFGSIEDSVLEWNPSKRSGTCDRSSQFARLVWSRKFVLIFHELSMTGAPLSMMELASELLSCGATVSVVALSRKGGLLKELARKRIKVLEDKDKISFKTAMKADLVIAGSAVCASWIGEIFFVIVVAVKKKSKRSRRSSRSRRGNQKKVLETTSNEVDVQEEELPQTNATYGMLVGPFGSIEDSVLEWNPSKRSGTCDRSSQFARLVWSRKFVLIFHELSMTGAPLSMMELASELLSCGATVSVVALSRKGGLLKELARKRIKVLEDKDKISFKTAMKADLVIAGSAVCASWIEQYIDHSVAGSRKLVWWIMENRREYFDRSKLVLNRVKTLAFLSESQSKQWMAWCEEENIQFKTAPSFVPLSVNDELAFVAGISCSLNTPAFSTEKMMEKRLLLRKSVREEMGIKDTDMLVIALSSINPGKGHFLLLESVNLAIDIKRGGPVDDGVSRKKMLRGSEEKKGKDIKLLIGSVGSKSNKVVYVKSLLSLLSNHSDLPKSVLWTPATTRVASLYSAADVYVINSQGLGETFGRVTIEAMAFGIPVLGTDAGGTKEIVEHNVTGLLHPIGHPGTTVLSKNLQYLLKNPSERQRMGLEGREKVKRMYLKRHMYKMFWQCLHTFIFPSSNRTEHGQNIPPAPPPSSRWSSRDPASSTKKKRMKSNYRFRSWADLPTNILSSIADRLEIIELLSFRGTCKDFRRASCYASARIESCRIPLILAHHPYDIRKCFIYTQQRSNPYIIDLPELKACMFLASYQGWLLVFKPKQRSIFFFAPFSRAKILLPDFPINQIQHHATAFSALPTSAHCIVSIRTPHEVFVISKGQTTWARHEVPNDISCLWPATTTTTMTCAGFDRKTQTFYYLDNWKCVLKFSIKDCKVANHPVNDIVKDIHDALPFRYIKDAFDQVWRQQMRKYDTIDDPFHLNRVNILIFAAVMKDATAIIKVKKRMLLDENPSVDDDATNLTRLFCASVKKAEAIDHRKQNHTGPEIRTGFLKDGQPIQLQEGQEITIATDYTPSKVSGRMLISLGLLLLRKTKMIFCYGVIPNKIDIIAMSFVRKGADVVEVRNLLGKHAKSIILMTKVENQEGVANFDDILAEAHAFMVARGDLGMEISIEKMFLTQKFMIHKCNIHGKPVVTATQMLESMIKCPHPTRAEATDVANAVIDGTDCVQTMARICIEAEDSLDYKRVFKRAMETAPMPAHWRQICAKQVWRNNSKLLAKYRPSMPLLSIVVPKINPADSFDWSCSDESPARHVLVSPGLVAILSKATSSTESCDKAVELVIEEAKDREICKAGDSVVVLHRASGSSLVKILNVK</sequence>
<evidence type="ECO:0000256" key="4">
    <source>
        <dbReference type="SAM" id="Phobius"/>
    </source>
</evidence>
<reference evidence="6 7" key="1">
    <citation type="journal article" date="2018" name="Mol. Plant">
        <title>The genome of Artemisia annua provides insight into the evolution of Asteraceae family and artemisinin biosynthesis.</title>
        <authorList>
            <person name="Shen Q."/>
            <person name="Zhang L."/>
            <person name="Liao Z."/>
            <person name="Wang S."/>
            <person name="Yan T."/>
            <person name="Shi P."/>
            <person name="Liu M."/>
            <person name="Fu X."/>
            <person name="Pan Q."/>
            <person name="Wang Y."/>
            <person name="Lv Z."/>
            <person name="Lu X."/>
            <person name="Zhang F."/>
            <person name="Jiang W."/>
            <person name="Ma Y."/>
            <person name="Chen M."/>
            <person name="Hao X."/>
            <person name="Li L."/>
            <person name="Tang Y."/>
            <person name="Lv G."/>
            <person name="Zhou Y."/>
            <person name="Sun X."/>
            <person name="Brodelius P.E."/>
            <person name="Rose J.K.C."/>
            <person name="Tang K."/>
        </authorList>
    </citation>
    <scope>NUCLEOTIDE SEQUENCE [LARGE SCALE GENOMIC DNA]</scope>
    <source>
        <strain evidence="7">cv. Huhao1</strain>
        <tissue evidence="6">Leaf</tissue>
    </source>
</reference>
<dbReference type="CDD" id="cd03801">
    <property type="entry name" value="GT4_PimA-like"/>
    <property type="match status" value="1"/>
</dbReference>
<dbReference type="GO" id="GO:0016757">
    <property type="term" value="F:glycosyltransferase activity"/>
    <property type="evidence" value="ECO:0007669"/>
    <property type="project" value="UniProtKB-KW"/>
</dbReference>
<dbReference type="SUPFAM" id="SSF81383">
    <property type="entry name" value="F-box domain"/>
    <property type="match status" value="1"/>
</dbReference>
<accession>A0A2U1N639</accession>
<keyword evidence="4" id="KW-0812">Transmembrane</keyword>
<dbReference type="SUPFAM" id="SSF51621">
    <property type="entry name" value="Phosphoenolpyruvate/pyruvate domain"/>
    <property type="match status" value="1"/>
</dbReference>
<dbReference type="STRING" id="35608.A0A2U1N639"/>
<feature type="compositionally biased region" description="Low complexity" evidence="3">
    <location>
        <begin position="837"/>
        <end position="847"/>
    </location>
</feature>
<name>A0A2U1N639_ARTAN</name>
<feature type="transmembrane region" description="Helical" evidence="4">
    <location>
        <begin position="301"/>
        <end position="324"/>
    </location>
</feature>
<dbReference type="SUPFAM" id="SSF53756">
    <property type="entry name" value="UDP-Glycosyltransferase/glycogen phosphorylase"/>
    <property type="match status" value="1"/>
</dbReference>
<dbReference type="SMART" id="SM00256">
    <property type="entry name" value="FBOX"/>
    <property type="match status" value="1"/>
</dbReference>
<feature type="region of interest" description="Disordered" evidence="3">
    <location>
        <begin position="823"/>
        <end position="852"/>
    </location>
</feature>
<dbReference type="InterPro" id="IPR005174">
    <property type="entry name" value="KIB1-4_b-propeller"/>
</dbReference>
<keyword evidence="4" id="KW-0472">Membrane</keyword>
<dbReference type="InterPro" id="IPR001810">
    <property type="entry name" value="F-box_dom"/>
</dbReference>
<protein>
    <submittedName>
        <fullName evidence="6">UDP-Glycosyltransferase superfamily protein</fullName>
    </submittedName>
</protein>
<feature type="region of interest" description="Disordered" evidence="3">
    <location>
        <begin position="13"/>
        <end position="42"/>
    </location>
</feature>
<dbReference type="OrthoDB" id="512920at2759"/>
<evidence type="ECO:0000256" key="3">
    <source>
        <dbReference type="SAM" id="MobiDB-lite"/>
    </source>
</evidence>